<dbReference type="AlphaFoldDB" id="A0A7J6WM93"/>
<gene>
    <name evidence="2" type="ORF">FRX31_011930</name>
</gene>
<proteinExistence type="predicted"/>
<feature type="region of interest" description="Disordered" evidence="1">
    <location>
        <begin position="1"/>
        <end position="30"/>
    </location>
</feature>
<evidence type="ECO:0000313" key="3">
    <source>
        <dbReference type="Proteomes" id="UP000554482"/>
    </source>
</evidence>
<dbReference type="EMBL" id="JABWDY010013185">
    <property type="protein sequence ID" value="KAF5198479.1"/>
    <property type="molecule type" value="Genomic_DNA"/>
</dbReference>
<protein>
    <submittedName>
        <fullName evidence="2">Uncharacterized protein</fullName>
    </submittedName>
</protein>
<name>A0A7J6WM93_THATH</name>
<evidence type="ECO:0000313" key="2">
    <source>
        <dbReference type="EMBL" id="KAF5198479.1"/>
    </source>
</evidence>
<feature type="compositionally biased region" description="Basic and acidic residues" evidence="1">
    <location>
        <begin position="12"/>
        <end position="30"/>
    </location>
</feature>
<evidence type="ECO:0000256" key="1">
    <source>
        <dbReference type="SAM" id="MobiDB-lite"/>
    </source>
</evidence>
<organism evidence="2 3">
    <name type="scientific">Thalictrum thalictroides</name>
    <name type="common">Rue-anemone</name>
    <name type="synonym">Anemone thalictroides</name>
    <dbReference type="NCBI Taxonomy" id="46969"/>
    <lineage>
        <taxon>Eukaryota</taxon>
        <taxon>Viridiplantae</taxon>
        <taxon>Streptophyta</taxon>
        <taxon>Embryophyta</taxon>
        <taxon>Tracheophyta</taxon>
        <taxon>Spermatophyta</taxon>
        <taxon>Magnoliopsida</taxon>
        <taxon>Ranunculales</taxon>
        <taxon>Ranunculaceae</taxon>
        <taxon>Thalictroideae</taxon>
        <taxon>Thalictrum</taxon>
    </lineage>
</organism>
<keyword evidence="3" id="KW-1185">Reference proteome</keyword>
<reference evidence="2 3" key="1">
    <citation type="submission" date="2020-06" db="EMBL/GenBank/DDBJ databases">
        <title>Transcriptomic and genomic resources for Thalictrum thalictroides and T. hernandezii: Facilitating candidate gene discovery in an emerging model plant lineage.</title>
        <authorList>
            <person name="Arias T."/>
            <person name="Riano-Pachon D.M."/>
            <person name="Di Stilio V.S."/>
        </authorList>
    </citation>
    <scope>NUCLEOTIDE SEQUENCE [LARGE SCALE GENOMIC DNA]</scope>
    <source>
        <strain evidence="3">cv. WT478/WT964</strain>
        <tissue evidence="2">Leaves</tissue>
    </source>
</reference>
<accession>A0A7J6WM93</accession>
<comment type="caution">
    <text evidence="2">The sequence shown here is derived from an EMBL/GenBank/DDBJ whole genome shotgun (WGS) entry which is preliminary data.</text>
</comment>
<sequence>MEIGNNQDGEEERVFSRLDAKQRGDKGGDWRRAIKRKWDSGFHPDPEFGLWSVRKEVLDSNTRPIRYLWSMDAIYSAQAPSSFLPTAEAVRPGNHNIGYDYLHSPLLQNPHRPQHPPNNGFFLFGHTCWLGGLFKQ</sequence>
<dbReference type="Proteomes" id="UP000554482">
    <property type="component" value="Unassembled WGS sequence"/>
</dbReference>